<sequence length="808" mass="86784">MADDNEPLLPTTGSAAAAGVGTRRISQQHVELNENLASAVFSSKRKRPGAAGEELAGAGAGAVGESAADASLESSRLKRRNGAGALEGGGGGMEKGTWGGKVLAGGPGVSSSPVEGAQTRKRKSLEKLAAVAGAAAAEDDGGSVSPSREVVKISTNSSSSKKRKPAVGDEAVCGMKDGPEPSDEGRVSQGLRLRFTRSGNSLAAKKVTCEEDTRTGSAGEHTEGPNIRSRGSFDVANRSGEGEPWTMPAQVRDQSHPSAGDGHGTPANASNAKVSEKSPLTRELYRIPSHAGWFSWSKIHNIERRSLGEFFDGKSLSKTPKIYKEYRDFIINKYREKEQRLLTFTEVRRMLIGDVNALRRVFDFLDHWGLINHQVGTESNQEASPTPITDDGVPSGVRVALGPVVSPVLQSESSLGVSSPLTGLQLHALPSYRNVFAPVIPAGEAEKIPLKFNCSSCGADCSKIRFHCQDEIQAGLDLCPTCYKSGKFGPMRVPKDFVRINGESDSTGDRWTTKETLSLLEAIGRFGDNWNQVADYVGTKSRGECVKQFIRLPFGDRFLNDAGADSPAFMDGERMLVDCDEEPRVSDEVHETEGNIKSNGGKHSAVRGCPVSGKSGRRSTKQELTPLQDVNNPLLGQVALMSAMVGSRVAAAAAQAAIITIAEDDPALANHSIMNRYSTTGAQQNFDSRSKEPSRPETPAQGVLAQEVEREADGGPSAVQLQVGIATGLAAAAVNAKLLADQEEREMELLMTDIIENQMKALYAKLEHFDELEMLLERERIQIEQARQTQFLQQIQFTESRLHLTRHG</sequence>
<feature type="compositionally biased region" description="Basic and acidic residues" evidence="5">
    <location>
        <begin position="177"/>
        <end position="186"/>
    </location>
</feature>
<feature type="compositionally biased region" description="Low complexity" evidence="5">
    <location>
        <begin position="49"/>
        <end position="70"/>
    </location>
</feature>
<dbReference type="FunFam" id="1.10.10.60:FF:000014">
    <property type="entry name" value="SWI/SNF complex subunit SMARCC2 isoform C"/>
    <property type="match status" value="1"/>
</dbReference>
<keyword evidence="3" id="KW-0804">Transcription</keyword>
<dbReference type="SUPFAM" id="SSF57850">
    <property type="entry name" value="RING/U-box"/>
    <property type="match status" value="1"/>
</dbReference>
<dbReference type="OrthoDB" id="118550at2759"/>
<feature type="region of interest" description="Disordered" evidence="5">
    <location>
        <begin position="41"/>
        <end position="189"/>
    </location>
</feature>
<dbReference type="Gene3D" id="1.10.10.60">
    <property type="entry name" value="Homeodomain-like"/>
    <property type="match status" value="1"/>
</dbReference>
<keyword evidence="1" id="KW-0805">Transcription regulation</keyword>
<gene>
    <name evidence="9" type="ORF">MARPO_0079s0052</name>
</gene>
<dbReference type="Pfam" id="PF16495">
    <property type="entry name" value="SWIRM-assoc_1"/>
    <property type="match status" value="1"/>
</dbReference>
<dbReference type="Gene3D" id="1.10.10.10">
    <property type="entry name" value="Winged helix-like DNA-binding domain superfamily/Winged helix DNA-binding domain"/>
    <property type="match status" value="1"/>
</dbReference>
<dbReference type="InterPro" id="IPR017884">
    <property type="entry name" value="SANT_dom"/>
</dbReference>
<dbReference type="PROSITE" id="PS50090">
    <property type="entry name" value="MYB_LIKE"/>
    <property type="match status" value="1"/>
</dbReference>
<dbReference type="PANTHER" id="PTHR12802:SF140">
    <property type="entry name" value="SWI_SNF COMPLEX SUBUNIT SWI3A"/>
    <property type="match status" value="1"/>
</dbReference>
<dbReference type="GO" id="GO:0003677">
    <property type="term" value="F:DNA binding"/>
    <property type="evidence" value="ECO:0007669"/>
    <property type="project" value="UniProtKB-KW"/>
</dbReference>
<dbReference type="EMBL" id="KZ772751">
    <property type="protein sequence ID" value="PTQ34549.1"/>
    <property type="molecule type" value="Genomic_DNA"/>
</dbReference>
<dbReference type="InterPro" id="IPR032451">
    <property type="entry name" value="SMARCC_C"/>
</dbReference>
<feature type="region of interest" description="Disordered" evidence="5">
    <location>
        <begin position="584"/>
        <end position="623"/>
    </location>
</feature>
<dbReference type="GO" id="GO:0005634">
    <property type="term" value="C:nucleus"/>
    <property type="evidence" value="ECO:0007669"/>
    <property type="project" value="UniProtKB-ARBA"/>
</dbReference>
<name>A0A2R6WL14_MARPO</name>
<dbReference type="InterPro" id="IPR009057">
    <property type="entry name" value="Homeodomain-like_sf"/>
</dbReference>
<evidence type="ECO:0000259" key="7">
    <source>
        <dbReference type="PROSITE" id="PS50934"/>
    </source>
</evidence>
<dbReference type="CDD" id="cd00167">
    <property type="entry name" value="SANT"/>
    <property type="match status" value="1"/>
</dbReference>
<dbReference type="Pfam" id="PF00249">
    <property type="entry name" value="Myb_DNA-binding"/>
    <property type="match status" value="1"/>
</dbReference>
<dbReference type="FunFam" id="1.10.10.10:FF:000020">
    <property type="entry name" value="SWI/SNF complex subunit SMARCC2 isoform c"/>
    <property type="match status" value="1"/>
</dbReference>
<keyword evidence="2" id="KW-0238">DNA-binding</keyword>
<feature type="region of interest" description="Disordered" evidence="5">
    <location>
        <begin position="680"/>
        <end position="702"/>
    </location>
</feature>
<evidence type="ECO:0000256" key="4">
    <source>
        <dbReference type="ARBA" id="ARBA00023242"/>
    </source>
</evidence>
<evidence type="ECO:0000256" key="3">
    <source>
        <dbReference type="ARBA" id="ARBA00023163"/>
    </source>
</evidence>
<keyword evidence="4" id="KW-0539">Nucleus</keyword>
<dbReference type="InterPro" id="IPR036388">
    <property type="entry name" value="WH-like_DNA-bd_sf"/>
</dbReference>
<dbReference type="Pfam" id="PF04433">
    <property type="entry name" value="SWIRM"/>
    <property type="match status" value="1"/>
</dbReference>
<feature type="region of interest" description="Disordered" evidence="5">
    <location>
        <begin position="206"/>
        <end position="279"/>
    </location>
</feature>
<dbReference type="Proteomes" id="UP000244005">
    <property type="component" value="Unassembled WGS sequence"/>
</dbReference>
<evidence type="ECO:0000313" key="9">
    <source>
        <dbReference type="EMBL" id="PTQ34549.1"/>
    </source>
</evidence>
<accession>A0A2R6WL14</accession>
<dbReference type="AlphaFoldDB" id="A0A2R6WL14"/>
<evidence type="ECO:0000256" key="5">
    <source>
        <dbReference type="SAM" id="MobiDB-lite"/>
    </source>
</evidence>
<feature type="compositionally biased region" description="Gly residues" evidence="5">
    <location>
        <begin position="85"/>
        <end position="108"/>
    </location>
</feature>
<dbReference type="InterPro" id="IPR007526">
    <property type="entry name" value="SWIRM"/>
</dbReference>
<feature type="region of interest" description="Disordered" evidence="5">
    <location>
        <begin position="1"/>
        <end position="24"/>
    </location>
</feature>
<feature type="domain" description="Myb-like" evidence="6">
    <location>
        <begin position="503"/>
        <end position="553"/>
    </location>
</feature>
<evidence type="ECO:0000259" key="8">
    <source>
        <dbReference type="PROSITE" id="PS51293"/>
    </source>
</evidence>
<evidence type="ECO:0000256" key="1">
    <source>
        <dbReference type="ARBA" id="ARBA00023015"/>
    </source>
</evidence>
<feature type="domain" description="SANT" evidence="8">
    <location>
        <begin position="506"/>
        <end position="557"/>
    </location>
</feature>
<evidence type="ECO:0000313" key="10">
    <source>
        <dbReference type="Proteomes" id="UP000244005"/>
    </source>
</evidence>
<evidence type="ECO:0000259" key="6">
    <source>
        <dbReference type="PROSITE" id="PS50090"/>
    </source>
</evidence>
<feature type="compositionally biased region" description="Low complexity" evidence="5">
    <location>
        <begin position="11"/>
        <end position="22"/>
    </location>
</feature>
<dbReference type="Gramene" id="Mp8g15610.1">
    <property type="protein sequence ID" value="Mp8g15610.1.cds"/>
    <property type="gene ID" value="Mp8g15610"/>
</dbReference>
<organism evidence="9 10">
    <name type="scientific">Marchantia polymorpha</name>
    <name type="common">Common liverwort</name>
    <name type="synonym">Marchantia aquatica</name>
    <dbReference type="NCBI Taxonomy" id="3197"/>
    <lineage>
        <taxon>Eukaryota</taxon>
        <taxon>Viridiplantae</taxon>
        <taxon>Streptophyta</taxon>
        <taxon>Embryophyta</taxon>
        <taxon>Marchantiophyta</taxon>
        <taxon>Marchantiopsida</taxon>
        <taxon>Marchantiidae</taxon>
        <taxon>Marchantiales</taxon>
        <taxon>Marchantiaceae</taxon>
        <taxon>Marchantia</taxon>
    </lineage>
</organism>
<dbReference type="InterPro" id="IPR001005">
    <property type="entry name" value="SANT/Myb"/>
</dbReference>
<keyword evidence="10" id="KW-1185">Reference proteome</keyword>
<protein>
    <submittedName>
        <fullName evidence="9">Uncharacterized protein</fullName>
    </submittedName>
</protein>
<reference evidence="10" key="1">
    <citation type="journal article" date="2017" name="Cell">
        <title>Insights into land plant evolution garnered from the Marchantia polymorpha genome.</title>
        <authorList>
            <person name="Bowman J.L."/>
            <person name="Kohchi T."/>
            <person name="Yamato K.T."/>
            <person name="Jenkins J."/>
            <person name="Shu S."/>
            <person name="Ishizaki K."/>
            <person name="Yamaoka S."/>
            <person name="Nishihama R."/>
            <person name="Nakamura Y."/>
            <person name="Berger F."/>
            <person name="Adam C."/>
            <person name="Aki S.S."/>
            <person name="Althoff F."/>
            <person name="Araki T."/>
            <person name="Arteaga-Vazquez M.A."/>
            <person name="Balasubrmanian S."/>
            <person name="Barry K."/>
            <person name="Bauer D."/>
            <person name="Boehm C.R."/>
            <person name="Briginshaw L."/>
            <person name="Caballero-Perez J."/>
            <person name="Catarino B."/>
            <person name="Chen F."/>
            <person name="Chiyoda S."/>
            <person name="Chovatia M."/>
            <person name="Davies K.M."/>
            <person name="Delmans M."/>
            <person name="Demura T."/>
            <person name="Dierschke T."/>
            <person name="Dolan L."/>
            <person name="Dorantes-Acosta A.E."/>
            <person name="Eklund D.M."/>
            <person name="Florent S.N."/>
            <person name="Flores-Sandoval E."/>
            <person name="Fujiyama A."/>
            <person name="Fukuzawa H."/>
            <person name="Galik B."/>
            <person name="Grimanelli D."/>
            <person name="Grimwood J."/>
            <person name="Grossniklaus U."/>
            <person name="Hamada T."/>
            <person name="Haseloff J."/>
            <person name="Hetherington A.J."/>
            <person name="Higo A."/>
            <person name="Hirakawa Y."/>
            <person name="Hundley H.N."/>
            <person name="Ikeda Y."/>
            <person name="Inoue K."/>
            <person name="Inoue S.I."/>
            <person name="Ishida S."/>
            <person name="Jia Q."/>
            <person name="Kakita M."/>
            <person name="Kanazawa T."/>
            <person name="Kawai Y."/>
            <person name="Kawashima T."/>
            <person name="Kennedy M."/>
            <person name="Kinose K."/>
            <person name="Kinoshita T."/>
            <person name="Kohara Y."/>
            <person name="Koide E."/>
            <person name="Komatsu K."/>
            <person name="Kopischke S."/>
            <person name="Kubo M."/>
            <person name="Kyozuka J."/>
            <person name="Lagercrantz U."/>
            <person name="Lin S.S."/>
            <person name="Lindquist E."/>
            <person name="Lipzen A.M."/>
            <person name="Lu C.W."/>
            <person name="De Luna E."/>
            <person name="Martienssen R.A."/>
            <person name="Minamino N."/>
            <person name="Mizutani M."/>
            <person name="Mizutani M."/>
            <person name="Mochizuki N."/>
            <person name="Monte I."/>
            <person name="Mosher R."/>
            <person name="Nagasaki H."/>
            <person name="Nakagami H."/>
            <person name="Naramoto S."/>
            <person name="Nishitani K."/>
            <person name="Ohtani M."/>
            <person name="Okamoto T."/>
            <person name="Okumura M."/>
            <person name="Phillips J."/>
            <person name="Pollak B."/>
            <person name="Reinders A."/>
            <person name="Rovekamp M."/>
            <person name="Sano R."/>
            <person name="Sawa S."/>
            <person name="Schmid M.W."/>
            <person name="Shirakawa M."/>
            <person name="Solano R."/>
            <person name="Spunde A."/>
            <person name="Suetsugu N."/>
            <person name="Sugano S."/>
            <person name="Sugiyama A."/>
            <person name="Sun R."/>
            <person name="Suzuki Y."/>
            <person name="Takenaka M."/>
            <person name="Takezawa D."/>
            <person name="Tomogane H."/>
            <person name="Tsuzuki M."/>
            <person name="Ueda T."/>
            <person name="Umeda M."/>
            <person name="Ward J.M."/>
            <person name="Watanabe Y."/>
            <person name="Yazaki K."/>
            <person name="Yokoyama R."/>
            <person name="Yoshitake Y."/>
            <person name="Yotsui I."/>
            <person name="Zachgo S."/>
            <person name="Schmutz J."/>
        </authorList>
    </citation>
    <scope>NUCLEOTIDE SEQUENCE [LARGE SCALE GENOMIC DNA]</scope>
    <source>
        <strain evidence="10">Tak-1</strain>
    </source>
</reference>
<dbReference type="SUPFAM" id="SSF46689">
    <property type="entry name" value="Homeodomain-like"/>
    <property type="match status" value="2"/>
</dbReference>
<feature type="compositionally biased region" description="Basic and acidic residues" evidence="5">
    <location>
        <begin position="584"/>
        <end position="594"/>
    </location>
</feature>
<proteinExistence type="predicted"/>
<dbReference type="PANTHER" id="PTHR12802">
    <property type="entry name" value="SWI/SNF COMPLEX-RELATED"/>
    <property type="match status" value="1"/>
</dbReference>
<dbReference type="SMART" id="SM00717">
    <property type="entry name" value="SANT"/>
    <property type="match status" value="1"/>
</dbReference>
<evidence type="ECO:0000256" key="2">
    <source>
        <dbReference type="ARBA" id="ARBA00023125"/>
    </source>
</evidence>
<dbReference type="PROSITE" id="PS50934">
    <property type="entry name" value="SWIRM"/>
    <property type="match status" value="1"/>
</dbReference>
<feature type="domain" description="SWIRM" evidence="7">
    <location>
        <begin position="285"/>
        <end position="382"/>
    </location>
</feature>
<dbReference type="PROSITE" id="PS51293">
    <property type="entry name" value="SANT"/>
    <property type="match status" value="1"/>
</dbReference>